<keyword evidence="8" id="KW-1185">Reference proteome</keyword>
<sequence>MDMSMFWSFILYAAITSITPGPNNVMVTACGVNFGFRKTLPAILGVGFGFSVMVFMVGLGAGSLLGTSGPLFETIRWLGIAYLLYLAYGLATAGAAKLDSTVVKPWGFLPAALFQWVNPKAWIMIAGAVVVYTNPQSGVMTYLMIAALYALIGIPCVAAWAVMGDALRHVLSDSRKMRWFNLAMAALLVWSVLGSVKESLGWA</sequence>
<dbReference type="Proteomes" id="UP000776983">
    <property type="component" value="Unassembled WGS sequence"/>
</dbReference>
<comment type="caution">
    <text evidence="7">The sequence shown here is derived from an EMBL/GenBank/DDBJ whole genome shotgun (WGS) entry which is preliminary data.</text>
</comment>
<dbReference type="InterPro" id="IPR001123">
    <property type="entry name" value="LeuE-type"/>
</dbReference>
<feature type="transmembrane region" description="Helical" evidence="6">
    <location>
        <begin position="139"/>
        <end position="167"/>
    </location>
</feature>
<evidence type="ECO:0000256" key="6">
    <source>
        <dbReference type="SAM" id="Phobius"/>
    </source>
</evidence>
<feature type="transmembrane region" description="Helical" evidence="6">
    <location>
        <begin position="108"/>
        <end position="133"/>
    </location>
</feature>
<keyword evidence="4 6" id="KW-1133">Transmembrane helix</keyword>
<organism evidence="7 8">
    <name type="scientific">Mesopusillimonas faecipullorum</name>
    <dbReference type="NCBI Taxonomy" id="2755040"/>
    <lineage>
        <taxon>Bacteria</taxon>
        <taxon>Pseudomonadati</taxon>
        <taxon>Pseudomonadota</taxon>
        <taxon>Betaproteobacteria</taxon>
        <taxon>Burkholderiales</taxon>
        <taxon>Alcaligenaceae</taxon>
        <taxon>Mesopusillimonas</taxon>
    </lineage>
</organism>
<feature type="transmembrane region" description="Helical" evidence="6">
    <location>
        <begin position="6"/>
        <end position="30"/>
    </location>
</feature>
<feature type="transmembrane region" description="Helical" evidence="6">
    <location>
        <begin position="77"/>
        <end position="96"/>
    </location>
</feature>
<reference evidence="7 8" key="1">
    <citation type="submission" date="2020-07" db="EMBL/GenBank/DDBJ databases">
        <title>Pusillimonas sp. nov., isolated from poultry manure in Taiwan.</title>
        <authorList>
            <person name="Lin S.-Y."/>
            <person name="Tang Y.-S."/>
            <person name="Young C.-C."/>
        </authorList>
    </citation>
    <scope>NUCLEOTIDE SEQUENCE [LARGE SCALE GENOMIC DNA]</scope>
    <source>
        <strain evidence="7 8">CC-YST705</strain>
    </source>
</reference>
<gene>
    <name evidence="7" type="ORF">H0484_01210</name>
</gene>
<evidence type="ECO:0000256" key="2">
    <source>
        <dbReference type="ARBA" id="ARBA00022475"/>
    </source>
</evidence>
<dbReference type="PANTHER" id="PTHR30086">
    <property type="entry name" value="ARGININE EXPORTER PROTEIN ARGO"/>
    <property type="match status" value="1"/>
</dbReference>
<name>A0ABS8C8M9_9BURK</name>
<evidence type="ECO:0000313" key="7">
    <source>
        <dbReference type="EMBL" id="MCB5362377.1"/>
    </source>
</evidence>
<proteinExistence type="predicted"/>
<keyword evidence="2" id="KW-1003">Cell membrane</keyword>
<feature type="transmembrane region" description="Helical" evidence="6">
    <location>
        <begin position="42"/>
        <end position="65"/>
    </location>
</feature>
<evidence type="ECO:0000313" key="8">
    <source>
        <dbReference type="Proteomes" id="UP000776983"/>
    </source>
</evidence>
<evidence type="ECO:0000256" key="1">
    <source>
        <dbReference type="ARBA" id="ARBA00004651"/>
    </source>
</evidence>
<protein>
    <submittedName>
        <fullName evidence="7">LysE family translocator</fullName>
    </submittedName>
</protein>
<feature type="transmembrane region" description="Helical" evidence="6">
    <location>
        <begin position="179"/>
        <end position="196"/>
    </location>
</feature>
<dbReference type="Pfam" id="PF01810">
    <property type="entry name" value="LysE"/>
    <property type="match status" value="1"/>
</dbReference>
<accession>A0ABS8C8M9</accession>
<keyword evidence="5 6" id="KW-0472">Membrane</keyword>
<comment type="subcellular location">
    <subcellularLocation>
        <location evidence="1">Cell membrane</location>
        <topology evidence="1">Multi-pass membrane protein</topology>
    </subcellularLocation>
</comment>
<dbReference type="PANTHER" id="PTHR30086:SF20">
    <property type="entry name" value="ARGININE EXPORTER PROTEIN ARGO-RELATED"/>
    <property type="match status" value="1"/>
</dbReference>
<evidence type="ECO:0000256" key="3">
    <source>
        <dbReference type="ARBA" id="ARBA00022692"/>
    </source>
</evidence>
<evidence type="ECO:0000256" key="4">
    <source>
        <dbReference type="ARBA" id="ARBA00022989"/>
    </source>
</evidence>
<evidence type="ECO:0000256" key="5">
    <source>
        <dbReference type="ARBA" id="ARBA00023136"/>
    </source>
</evidence>
<dbReference type="EMBL" id="JACDXW010000001">
    <property type="protein sequence ID" value="MCB5362377.1"/>
    <property type="molecule type" value="Genomic_DNA"/>
</dbReference>
<keyword evidence="3 6" id="KW-0812">Transmembrane</keyword>